<protein>
    <submittedName>
        <fullName evidence="1">Uncharacterized protein</fullName>
    </submittedName>
</protein>
<sequence>MEYPLNIAAFGRHDQYLSAALNLVLQDQEDMQDEKAMPLSYFKKFSCLKINISDSKKNTGGDGNIELVKLDDVYMRTQVAMQKIATAKVLEDPFAQTLGYVPGHVDCKGLSIAALADKLGFAECMSISNQLMTSGGKYEARNKATGTLIKHAAYVKAMQDANLLQADLWQMYNQAIANGNQNARFLQDAAQIMDRHPKYRNGISSQGNKAEAIDIYRAEMKTPNVSKVKDGYTKVYSLVITAIPGATTPFKVKLVIGRGKPMEDRSIGIQPNTYEPVDSFEVNLASWEWVNIISSAITTRNAYITCHVDQYMNIAHQCDQENRKRSFTAA</sequence>
<proteinExistence type="predicted"/>
<geneLocation type="plasmid" evidence="1 2">
    <name>pCY360</name>
</geneLocation>
<name>E0S4A8_BUTPB</name>
<accession>E0S4A8</accession>
<dbReference type="HOGENOM" id="CLU_841120_0_0_9"/>
<evidence type="ECO:0000313" key="2">
    <source>
        <dbReference type="Proteomes" id="UP000001299"/>
    </source>
</evidence>
<dbReference type="EMBL" id="CP001812">
    <property type="protein sequence ID" value="ADL36240.1"/>
    <property type="molecule type" value="Genomic_DNA"/>
</dbReference>
<keyword evidence="1" id="KW-0614">Plasmid</keyword>
<dbReference type="KEGG" id="bpb:bpr_II303"/>
<gene>
    <name evidence="1" type="ordered locus">bpr_II303</name>
</gene>
<dbReference type="RefSeq" id="WP_013282889.1">
    <property type="nucleotide sequence ID" value="NC_014389.1"/>
</dbReference>
<dbReference type="Proteomes" id="UP000001299">
    <property type="component" value="Plasmid pCY360"/>
</dbReference>
<reference evidence="1 2" key="1">
    <citation type="journal article" date="2010" name="PLoS ONE">
        <title>The glycobiome of the rumen bacterium Butyrivibrio proteoclasticus B316(T) highlights adaptation to a polysaccharide-rich environment.</title>
        <authorList>
            <person name="Kelly W.J."/>
            <person name="Leahy S.C."/>
            <person name="Altermann E."/>
            <person name="Yeoman C.J."/>
            <person name="Dunne J.C."/>
            <person name="Kong Z."/>
            <person name="Pacheco D.M."/>
            <person name="Li D."/>
            <person name="Noel S.J."/>
            <person name="Moon C.D."/>
            <person name="Cookson A.L."/>
            <person name="Attwood G.T."/>
        </authorList>
    </citation>
    <scope>NUCLEOTIDE SEQUENCE [LARGE SCALE GENOMIC DNA]</scope>
    <source>
        <strain evidence="2">ATCC 51982 / DSM 14932 / B316</strain>
        <plasmid evidence="2">Plasmid pCY360</plasmid>
    </source>
</reference>
<organism evidence="1 2">
    <name type="scientific">Butyrivibrio proteoclasticus (strain ATCC 51982 / DSM 14932 / B316)</name>
    <name type="common">Clostridium proteoclasticum</name>
    <dbReference type="NCBI Taxonomy" id="515622"/>
    <lineage>
        <taxon>Bacteria</taxon>
        <taxon>Bacillati</taxon>
        <taxon>Bacillota</taxon>
        <taxon>Clostridia</taxon>
        <taxon>Lachnospirales</taxon>
        <taxon>Lachnospiraceae</taxon>
        <taxon>Butyrivibrio</taxon>
    </lineage>
</organism>
<keyword evidence="2" id="KW-1185">Reference proteome</keyword>
<evidence type="ECO:0000313" key="1">
    <source>
        <dbReference type="EMBL" id="ADL36240.1"/>
    </source>
</evidence>
<dbReference type="AlphaFoldDB" id="E0S4A8"/>